<accession>A0A6L5GDY2</accession>
<evidence type="ECO:0000313" key="1">
    <source>
        <dbReference type="EMBL" id="MQM27902.1"/>
    </source>
</evidence>
<dbReference type="CDD" id="cd00448">
    <property type="entry name" value="YjgF_YER057c_UK114_family"/>
    <property type="match status" value="1"/>
</dbReference>
<protein>
    <submittedName>
        <fullName evidence="1">RidA family protein</fullName>
    </submittedName>
</protein>
<dbReference type="RefSeq" id="WP_153027017.1">
    <property type="nucleotide sequence ID" value="NZ_WIAO01000030.1"/>
</dbReference>
<dbReference type="InterPro" id="IPR035959">
    <property type="entry name" value="RutC-like_sf"/>
</dbReference>
<gene>
    <name evidence="1" type="ORF">GFD30_20350</name>
</gene>
<evidence type="ECO:0000313" key="2">
    <source>
        <dbReference type="Proteomes" id="UP000477750"/>
    </source>
</evidence>
<dbReference type="GO" id="GO:0005829">
    <property type="term" value="C:cytosol"/>
    <property type="evidence" value="ECO:0007669"/>
    <property type="project" value="TreeGrafter"/>
</dbReference>
<name>A0A6L5GDY2_9ACTN</name>
<dbReference type="SUPFAM" id="SSF55298">
    <property type="entry name" value="YjgF-like"/>
    <property type="match status" value="1"/>
</dbReference>
<proteinExistence type="predicted"/>
<dbReference type="PANTHER" id="PTHR11803:SF44">
    <property type="entry name" value="RUTC FAMILY PROTEIN YJGH"/>
    <property type="match status" value="1"/>
</dbReference>
<dbReference type="PANTHER" id="PTHR11803">
    <property type="entry name" value="2-IMINOBUTANOATE/2-IMINOPROPANOATE DEAMINASE RIDA"/>
    <property type="match status" value="1"/>
</dbReference>
<dbReference type="Gene3D" id="3.30.1330.40">
    <property type="entry name" value="RutC-like"/>
    <property type="match status" value="1"/>
</dbReference>
<organism evidence="1 2">
    <name type="scientific">Glycomyces albidus</name>
    <dbReference type="NCBI Taxonomy" id="2656774"/>
    <lineage>
        <taxon>Bacteria</taxon>
        <taxon>Bacillati</taxon>
        <taxon>Actinomycetota</taxon>
        <taxon>Actinomycetes</taxon>
        <taxon>Glycomycetales</taxon>
        <taxon>Glycomycetaceae</taxon>
        <taxon>Glycomyces</taxon>
    </lineage>
</organism>
<dbReference type="EMBL" id="WIAO01000030">
    <property type="protein sequence ID" value="MQM27902.1"/>
    <property type="molecule type" value="Genomic_DNA"/>
</dbReference>
<comment type="caution">
    <text evidence="1">The sequence shown here is derived from an EMBL/GenBank/DDBJ whole genome shotgun (WGS) entry which is preliminary data.</text>
</comment>
<sequence>MITSMEISAINPSSVPEAVGGYVNGLEVRGAERMLFVSGQIPQDREGRVPEDIEAQCRLAWSNLTAVLREAGMDVSNLVKVTTFLSDRAHAEVNSAVRREVLGGHEPALTVIITGIWDPAWLIEIEAIAAA</sequence>
<keyword evidence="2" id="KW-1185">Reference proteome</keyword>
<dbReference type="Pfam" id="PF01042">
    <property type="entry name" value="Ribonuc_L-PSP"/>
    <property type="match status" value="1"/>
</dbReference>
<dbReference type="GO" id="GO:0019239">
    <property type="term" value="F:deaminase activity"/>
    <property type="evidence" value="ECO:0007669"/>
    <property type="project" value="TreeGrafter"/>
</dbReference>
<reference evidence="1 2" key="1">
    <citation type="submission" date="2019-10" db="EMBL/GenBank/DDBJ databases">
        <title>Glycomyces albidus sp. nov., a novel actinomycete isolated from rhizosphere soil of wheat (Triticum aestivum L.).</title>
        <authorList>
            <person name="Qian L."/>
        </authorList>
    </citation>
    <scope>NUCLEOTIDE SEQUENCE [LARGE SCALE GENOMIC DNA]</scope>
    <source>
        <strain evidence="1 2">NEAU-7082</strain>
    </source>
</reference>
<dbReference type="AlphaFoldDB" id="A0A6L5GDY2"/>
<dbReference type="InterPro" id="IPR006175">
    <property type="entry name" value="YjgF/YER057c/UK114"/>
</dbReference>
<dbReference type="Proteomes" id="UP000477750">
    <property type="component" value="Unassembled WGS sequence"/>
</dbReference>